<evidence type="ECO:0000313" key="2">
    <source>
        <dbReference type="Proteomes" id="UP000789901"/>
    </source>
</evidence>
<feature type="non-terminal residue" evidence="1">
    <location>
        <position position="150"/>
    </location>
</feature>
<proteinExistence type="predicted"/>
<keyword evidence="2" id="KW-1185">Reference proteome</keyword>
<sequence>MSSSPNMKRMSEFIRVFESDEPLFSHVHSEWQLIQRSVDLCDLEFDFKSKVSELIDKRFNFVFHPAMAIANLLDSRANDLEEVIIPYLENAYELEIAANVSIISVDIFKLLKSTYLIILKIFGVIQKYIAKVDEFSMPLLWASVEYLSPI</sequence>
<protein>
    <submittedName>
        <fullName evidence="1">11377_t:CDS:1</fullName>
    </submittedName>
</protein>
<name>A0ABN7WWK2_GIGMA</name>
<comment type="caution">
    <text evidence="1">The sequence shown here is derived from an EMBL/GenBank/DDBJ whole genome shotgun (WGS) entry which is preliminary data.</text>
</comment>
<evidence type="ECO:0000313" key="1">
    <source>
        <dbReference type="EMBL" id="CAG8840860.1"/>
    </source>
</evidence>
<reference evidence="1 2" key="1">
    <citation type="submission" date="2021-06" db="EMBL/GenBank/DDBJ databases">
        <authorList>
            <person name="Kallberg Y."/>
            <person name="Tangrot J."/>
            <person name="Rosling A."/>
        </authorList>
    </citation>
    <scope>NUCLEOTIDE SEQUENCE [LARGE SCALE GENOMIC DNA]</scope>
    <source>
        <strain evidence="1 2">120-4 pot B 10/14</strain>
    </source>
</reference>
<dbReference type="Proteomes" id="UP000789901">
    <property type="component" value="Unassembled WGS sequence"/>
</dbReference>
<gene>
    <name evidence="1" type="ORF">GMARGA_LOCUS35120</name>
</gene>
<organism evidence="1 2">
    <name type="scientific">Gigaspora margarita</name>
    <dbReference type="NCBI Taxonomy" id="4874"/>
    <lineage>
        <taxon>Eukaryota</taxon>
        <taxon>Fungi</taxon>
        <taxon>Fungi incertae sedis</taxon>
        <taxon>Mucoromycota</taxon>
        <taxon>Glomeromycotina</taxon>
        <taxon>Glomeromycetes</taxon>
        <taxon>Diversisporales</taxon>
        <taxon>Gigasporaceae</taxon>
        <taxon>Gigaspora</taxon>
    </lineage>
</organism>
<accession>A0ABN7WWK2</accession>
<dbReference type="EMBL" id="CAJVQB010063952">
    <property type="protein sequence ID" value="CAG8840860.1"/>
    <property type="molecule type" value="Genomic_DNA"/>
</dbReference>